<dbReference type="FunCoup" id="I3TFA8">
    <property type="interactions" value="58"/>
</dbReference>
<feature type="binding site" description="in other chain" evidence="6">
    <location>
        <position position="222"/>
    </location>
    <ligand>
        <name>NAD(+)</name>
        <dbReference type="ChEBI" id="CHEBI:57540"/>
        <note>ligand shared between two adjacent protomers</note>
    </ligand>
</feature>
<keyword evidence="5 6" id="KW-0520">NAD</keyword>
<dbReference type="GO" id="GO:0009228">
    <property type="term" value="P:thiamine biosynthetic process"/>
    <property type="evidence" value="ECO:0007669"/>
    <property type="project" value="UniProtKB-KW"/>
</dbReference>
<feature type="binding site" evidence="6">
    <location>
        <position position="157"/>
    </location>
    <ligand>
        <name>Fe cation</name>
        <dbReference type="ChEBI" id="CHEBI:24875"/>
        <note>ligand shared between two adjacent protomers</note>
    </ligand>
</feature>
<dbReference type="RefSeq" id="WP_014737696.1">
    <property type="nucleotide sequence ID" value="NC_017954.1"/>
</dbReference>
<dbReference type="GeneID" id="13013342"/>
<evidence type="ECO:0000256" key="1">
    <source>
        <dbReference type="ARBA" id="ARBA00022679"/>
    </source>
</evidence>
<keyword evidence="8" id="KW-1185">Reference proteome</keyword>
<keyword evidence="3 6" id="KW-0784">Thiamine biosynthesis</keyword>
<dbReference type="InParanoid" id="I3TFA8"/>
<dbReference type="PANTHER" id="PTHR43422:SF3">
    <property type="entry name" value="THIAMINE THIAZOLE SYNTHASE"/>
    <property type="match status" value="1"/>
</dbReference>
<feature type="binding site" evidence="6">
    <location>
        <begin position="155"/>
        <end position="157"/>
    </location>
    <ligand>
        <name>NAD(+)</name>
        <dbReference type="ChEBI" id="CHEBI:57540"/>
        <note>ligand shared between two adjacent protomers</note>
    </ligand>
</feature>
<dbReference type="HAMAP" id="MF_00304">
    <property type="entry name" value="Thi4"/>
    <property type="match status" value="1"/>
</dbReference>
<dbReference type="NCBIfam" id="TIGR00292">
    <property type="entry name" value="sulfide-dependent adenosine diphosphate thiazole synthase"/>
    <property type="match status" value="1"/>
</dbReference>
<protein>
    <recommendedName>
        <fullName evidence="6">Thiamine thiazole synthase</fullName>
        <ecNumber evidence="6">2.4.2.59</ecNumber>
    </recommendedName>
</protein>
<dbReference type="STRING" id="1184251.TCELL_1023"/>
<feature type="binding site" description="in other chain" evidence="6">
    <location>
        <position position="127"/>
    </location>
    <ligand>
        <name>NAD(+)</name>
        <dbReference type="ChEBI" id="CHEBI:57540"/>
        <note>ligand shared between two adjacent protomers</note>
    </ligand>
</feature>
<dbReference type="Pfam" id="PF01946">
    <property type="entry name" value="Thi4"/>
    <property type="match status" value="1"/>
</dbReference>
<dbReference type="InterPro" id="IPR002922">
    <property type="entry name" value="Thi4_fam"/>
</dbReference>
<feature type="binding site" description="in other chain" evidence="6">
    <location>
        <position position="172"/>
    </location>
    <ligand>
        <name>Fe cation</name>
        <dbReference type="ChEBI" id="CHEBI:24875"/>
        <note>ligand shared between two adjacent protomers</note>
    </ligand>
</feature>
<keyword evidence="2 6" id="KW-0479">Metal-binding</keyword>
<accession>I3TFA8</accession>
<dbReference type="GO" id="GO:0052837">
    <property type="term" value="P:thiazole biosynthetic process"/>
    <property type="evidence" value="ECO:0007669"/>
    <property type="project" value="UniProtKB-UniRule"/>
</dbReference>
<name>I3TFA8_THEC1</name>
<feature type="binding site" description="in other chain" evidence="6">
    <location>
        <position position="62"/>
    </location>
    <ligand>
        <name>NAD(+)</name>
        <dbReference type="ChEBI" id="CHEBI:57540"/>
        <note>ligand shared between two adjacent protomers</note>
    </ligand>
</feature>
<feature type="binding site" description="in other chain" evidence="6">
    <location>
        <begin position="54"/>
        <end position="55"/>
    </location>
    <ligand>
        <name>NAD(+)</name>
        <dbReference type="ChEBI" id="CHEBI:57540"/>
        <note>ligand shared between two adjacent protomers</note>
    </ligand>
</feature>
<dbReference type="Gene3D" id="3.50.50.60">
    <property type="entry name" value="FAD/NAD(P)-binding domain"/>
    <property type="match status" value="1"/>
</dbReference>
<sequence length="259" mass="27242">MELESIITRLVVEESARELVELSESDVLVVGAGPSGLTAAKYLADKHLKVVVLEKRLSYGGGIGGGGSLFHKVVVDERALPVLGDFKVRYKAAGVAGYYVVDSAELMSKLAAGALDSGAKIILGAEVEDLVVRDNPLRVVGVMFKWSAITAAGLHVDPLFALSRAVVDATGHEAVLVSILSRKNRVAGVAVPGERSGFAERAERDVVEYTGRMVPGLYVAGMSVAAVHGLHRMGPIFTGMLLSGRKVAEAIARDLGVPQ</sequence>
<comment type="pathway">
    <text evidence="6">Cofactor biosynthesis; thiamine diphosphate biosynthesis.</text>
</comment>
<proteinExistence type="inferred from homology"/>
<dbReference type="AlphaFoldDB" id="I3TFA8"/>
<comment type="subunit">
    <text evidence="6">Homooctamer; tetramer of dimers.</text>
</comment>
<organism evidence="7 8">
    <name type="scientific">Thermogladius calderae (strain DSM 22663 / VKM B-2946 / 1633)</name>
    <dbReference type="NCBI Taxonomy" id="1184251"/>
    <lineage>
        <taxon>Archaea</taxon>
        <taxon>Thermoproteota</taxon>
        <taxon>Thermoprotei</taxon>
        <taxon>Desulfurococcales</taxon>
        <taxon>Desulfurococcaceae</taxon>
        <taxon>Thermogladius</taxon>
    </lineage>
</organism>
<feature type="binding site" description="in other chain" evidence="6">
    <location>
        <position position="35"/>
    </location>
    <ligand>
        <name>NAD(+)</name>
        <dbReference type="ChEBI" id="CHEBI:57540"/>
        <note>ligand shared between two adjacent protomers</note>
    </ligand>
</feature>
<dbReference type="GO" id="GO:0009229">
    <property type="term" value="P:thiamine diphosphate biosynthetic process"/>
    <property type="evidence" value="ECO:0007669"/>
    <property type="project" value="UniProtKB-UniRule"/>
</dbReference>
<dbReference type="eggNOG" id="arCOG00574">
    <property type="taxonomic scope" value="Archaea"/>
</dbReference>
<evidence type="ECO:0000256" key="3">
    <source>
        <dbReference type="ARBA" id="ARBA00022977"/>
    </source>
</evidence>
<comment type="similarity">
    <text evidence="6">Belongs to the THI4 family.</text>
</comment>
<comment type="catalytic activity">
    <reaction evidence="6">
        <text>hydrogen sulfide + glycine + NAD(+) = ADP-5-ethyl-4-methylthiazole-2-carboxylate + nicotinamide + 3 H2O + H(+)</text>
        <dbReference type="Rhea" id="RHEA:55704"/>
        <dbReference type="ChEBI" id="CHEBI:15377"/>
        <dbReference type="ChEBI" id="CHEBI:15378"/>
        <dbReference type="ChEBI" id="CHEBI:17154"/>
        <dbReference type="ChEBI" id="CHEBI:29919"/>
        <dbReference type="ChEBI" id="CHEBI:57305"/>
        <dbReference type="ChEBI" id="CHEBI:57540"/>
        <dbReference type="ChEBI" id="CHEBI:139151"/>
        <dbReference type="EC" id="2.4.2.59"/>
    </reaction>
</comment>
<comment type="caution">
    <text evidence="6">Lacks conserved residue(s) required for the propagation of feature annotation.</text>
</comment>
<dbReference type="PRINTS" id="PR00368">
    <property type="entry name" value="FADPNR"/>
</dbReference>
<comment type="function">
    <text evidence="6">Involved in the biosynthesis of the thiazole moiety of thiamine. Catalyzes the conversion of NAD and glycine to adenosine diphosphate 5-(2-hydroxyethyl)-4-methylthiazole-2-carboxylate (ADT), an adenylated thiazole intermediate, using free sulfide as a source of sulfur.</text>
</comment>
<evidence type="ECO:0000256" key="6">
    <source>
        <dbReference type="HAMAP-Rule" id="MF_00304"/>
    </source>
</evidence>
<dbReference type="Proteomes" id="UP000005270">
    <property type="component" value="Chromosome"/>
</dbReference>
<comment type="cofactor">
    <cofactor evidence="6">
        <name>Fe(2+)</name>
        <dbReference type="ChEBI" id="CHEBI:29033"/>
    </cofactor>
</comment>
<dbReference type="UniPathway" id="UPA00060"/>
<dbReference type="SUPFAM" id="SSF51905">
    <property type="entry name" value="FAD/NAD(P)-binding domain"/>
    <property type="match status" value="1"/>
</dbReference>
<evidence type="ECO:0000256" key="2">
    <source>
        <dbReference type="ARBA" id="ARBA00022723"/>
    </source>
</evidence>
<evidence type="ECO:0000313" key="8">
    <source>
        <dbReference type="Proteomes" id="UP000005270"/>
    </source>
</evidence>
<keyword evidence="1 6" id="KW-0808">Transferase</keyword>
<evidence type="ECO:0000256" key="4">
    <source>
        <dbReference type="ARBA" id="ARBA00023004"/>
    </source>
</evidence>
<reference evidence="7 8" key="1">
    <citation type="journal article" date="2012" name="J. Bacteriol.">
        <title>Complete genome sequence of the hyperthermophilic cellulolytic Crenarchaeon 'Thermogladius cellulolyticus' 1633.</title>
        <authorList>
            <person name="Mardanov A.V."/>
            <person name="Kochetkova T.V."/>
            <person name="Beletsky A.V."/>
            <person name="Bonch-Osmolovskaya E.A."/>
            <person name="Ravin N.V."/>
            <person name="Skryabin K.G."/>
        </authorList>
    </citation>
    <scope>NUCLEOTIDE SEQUENCE [LARGE SCALE GENOMIC DNA]</scope>
    <source>
        <strain evidence="8">DSM 22663 / VKM B-2946 / 1633</strain>
    </source>
</reference>
<dbReference type="InterPro" id="IPR036188">
    <property type="entry name" value="FAD/NAD-bd_sf"/>
</dbReference>
<dbReference type="EMBL" id="CP003531">
    <property type="protein sequence ID" value="AFK51446.1"/>
    <property type="molecule type" value="Genomic_DNA"/>
</dbReference>
<dbReference type="PANTHER" id="PTHR43422">
    <property type="entry name" value="THIAMINE THIAZOLE SYNTHASE"/>
    <property type="match status" value="1"/>
</dbReference>
<gene>
    <name evidence="6" type="primary">thi4</name>
    <name evidence="7" type="ordered locus">TCELL_1023</name>
</gene>
<feature type="binding site" evidence="6">
    <location>
        <position position="232"/>
    </location>
    <ligand>
        <name>glycine</name>
        <dbReference type="ChEBI" id="CHEBI:57305"/>
    </ligand>
</feature>
<evidence type="ECO:0000313" key="7">
    <source>
        <dbReference type="EMBL" id="AFK51446.1"/>
    </source>
</evidence>
<keyword evidence="4 6" id="KW-0408">Iron</keyword>
<dbReference type="OrthoDB" id="4240at2157"/>
<dbReference type="GO" id="GO:0016763">
    <property type="term" value="F:pentosyltransferase activity"/>
    <property type="evidence" value="ECO:0007669"/>
    <property type="project" value="UniProtKB-UniRule"/>
</dbReference>
<dbReference type="HOGENOM" id="CLU_053727_2_0_2"/>
<evidence type="ECO:0000256" key="5">
    <source>
        <dbReference type="ARBA" id="ARBA00023027"/>
    </source>
</evidence>
<dbReference type="InterPro" id="IPR022828">
    <property type="entry name" value="Thi4_prok"/>
</dbReference>
<dbReference type="GO" id="GO:0005506">
    <property type="term" value="F:iron ion binding"/>
    <property type="evidence" value="ECO:0007669"/>
    <property type="project" value="UniProtKB-UniRule"/>
</dbReference>
<dbReference type="EC" id="2.4.2.59" evidence="6"/>
<dbReference type="KEGG" id="thg:TCELL_1023"/>